<organism evidence="1">
    <name type="scientific">Paenibacillus sp. AN1007</name>
    <dbReference type="NCBI Taxonomy" id="3151385"/>
    <lineage>
        <taxon>Bacteria</taxon>
        <taxon>Bacillati</taxon>
        <taxon>Bacillota</taxon>
        <taxon>Bacilli</taxon>
        <taxon>Bacillales</taxon>
        <taxon>Paenibacillaceae</taxon>
        <taxon>Paenibacillus</taxon>
    </lineage>
</organism>
<evidence type="ECO:0000313" key="1">
    <source>
        <dbReference type="EMBL" id="XCP96082.1"/>
    </source>
</evidence>
<protein>
    <submittedName>
        <fullName evidence="1">Uncharacterized protein</fullName>
    </submittedName>
</protein>
<gene>
    <name evidence="1" type="ORF">ABXS70_05040</name>
</gene>
<dbReference type="RefSeq" id="WP_366294332.1">
    <property type="nucleotide sequence ID" value="NZ_CP159992.1"/>
</dbReference>
<dbReference type="AlphaFoldDB" id="A0AAU8NJ15"/>
<name>A0AAU8NJ15_9BACL</name>
<proteinExistence type="predicted"/>
<sequence length="94" mass="10373">MTTKQQRKAVFNQLQDMFEEAVAEGPRAIQSHLQDVAFSLGAQAAIVTEPDQMPQAINDLITHFGRGIQTIIEEITGNESKFDVAVYAVNSSQH</sequence>
<dbReference type="EMBL" id="CP159992">
    <property type="protein sequence ID" value="XCP96082.1"/>
    <property type="molecule type" value="Genomic_DNA"/>
</dbReference>
<reference evidence="1" key="1">
    <citation type="submission" date="2024-05" db="EMBL/GenBank/DDBJ databases">
        <title>Draft genome assemblies of 36 bacteria isolated from hibernating arctic ground squirrels.</title>
        <authorList>
            <person name="McKee H."/>
            <person name="Mullen L."/>
            <person name="Drown D.M."/>
            <person name="Duddleston K.N."/>
        </authorList>
    </citation>
    <scope>NUCLEOTIDE SEQUENCE</scope>
    <source>
        <strain evidence="1">AN1007</strain>
    </source>
</reference>
<accession>A0AAU8NJ15</accession>